<dbReference type="SMART" id="SM00448">
    <property type="entry name" value="REC"/>
    <property type="match status" value="1"/>
</dbReference>
<dbReference type="PROSITE" id="PS50109">
    <property type="entry name" value="HIS_KIN"/>
    <property type="match status" value="1"/>
</dbReference>
<keyword evidence="8 16" id="KW-0812">Transmembrane</keyword>
<evidence type="ECO:0000256" key="7">
    <source>
        <dbReference type="ARBA" id="ARBA00022679"/>
    </source>
</evidence>
<evidence type="ECO:0000256" key="15">
    <source>
        <dbReference type="PROSITE-ProRule" id="PRU00169"/>
    </source>
</evidence>
<evidence type="ECO:0000256" key="5">
    <source>
        <dbReference type="ARBA" id="ARBA00022519"/>
    </source>
</evidence>
<dbReference type="PROSITE" id="PS50112">
    <property type="entry name" value="PAS"/>
    <property type="match status" value="1"/>
</dbReference>
<evidence type="ECO:0000256" key="2">
    <source>
        <dbReference type="ARBA" id="ARBA00004429"/>
    </source>
</evidence>
<feature type="domain" description="Response regulatory" evidence="18">
    <location>
        <begin position="627"/>
        <end position="743"/>
    </location>
</feature>
<keyword evidence="6 15" id="KW-0597">Phosphoprotein</keyword>
<dbReference type="SUPFAM" id="SSF55785">
    <property type="entry name" value="PYP-like sensor domain (PAS domain)"/>
    <property type="match status" value="1"/>
</dbReference>
<feature type="modified residue" description="Phosphohistidine" evidence="14">
    <location>
        <position position="863"/>
    </location>
</feature>
<dbReference type="Proteomes" id="UP000051681">
    <property type="component" value="Unassembled WGS sequence"/>
</dbReference>
<dbReference type="Gene3D" id="1.20.120.160">
    <property type="entry name" value="HPT domain"/>
    <property type="match status" value="1"/>
</dbReference>
<dbReference type="SMART" id="SM00091">
    <property type="entry name" value="PAS"/>
    <property type="match status" value="1"/>
</dbReference>
<evidence type="ECO:0000256" key="8">
    <source>
        <dbReference type="ARBA" id="ARBA00022692"/>
    </source>
</evidence>
<feature type="transmembrane region" description="Helical" evidence="16">
    <location>
        <begin position="206"/>
        <end position="226"/>
    </location>
</feature>
<dbReference type="SMART" id="SM00387">
    <property type="entry name" value="HATPase_c"/>
    <property type="match status" value="1"/>
</dbReference>
<dbReference type="CDD" id="cd00082">
    <property type="entry name" value="HisKA"/>
    <property type="match status" value="1"/>
</dbReference>
<evidence type="ECO:0000313" key="23">
    <source>
        <dbReference type="Proteomes" id="UP000051681"/>
    </source>
</evidence>
<name>A0A0N7M1I4_9RHOB</name>
<evidence type="ECO:0000256" key="1">
    <source>
        <dbReference type="ARBA" id="ARBA00000085"/>
    </source>
</evidence>
<evidence type="ECO:0000256" key="13">
    <source>
        <dbReference type="ARBA" id="ARBA00023136"/>
    </source>
</evidence>
<dbReference type="InterPro" id="IPR000700">
    <property type="entry name" value="PAS-assoc_C"/>
</dbReference>
<evidence type="ECO:0000259" key="21">
    <source>
        <dbReference type="PROSITE" id="PS50894"/>
    </source>
</evidence>
<dbReference type="EC" id="2.7.13.3" evidence="3"/>
<keyword evidence="13 16" id="KW-0472">Membrane</keyword>
<evidence type="ECO:0000256" key="3">
    <source>
        <dbReference type="ARBA" id="ARBA00012438"/>
    </source>
</evidence>
<dbReference type="Pfam" id="PF02518">
    <property type="entry name" value="HATPase_c"/>
    <property type="match status" value="1"/>
</dbReference>
<dbReference type="Pfam" id="PF00512">
    <property type="entry name" value="HisKA"/>
    <property type="match status" value="1"/>
</dbReference>
<dbReference type="SUPFAM" id="SSF47384">
    <property type="entry name" value="Homodimeric domain of signal transducing histidine kinase"/>
    <property type="match status" value="1"/>
</dbReference>
<keyword evidence="11 16" id="KW-1133">Transmembrane helix</keyword>
<dbReference type="InterPro" id="IPR003661">
    <property type="entry name" value="HisK_dim/P_dom"/>
</dbReference>
<dbReference type="InterPro" id="IPR011006">
    <property type="entry name" value="CheY-like_superfamily"/>
</dbReference>
<accession>A0A0N7M1I4</accession>
<keyword evidence="10" id="KW-0547">Nucleotide-binding</keyword>
<dbReference type="GO" id="GO:0000155">
    <property type="term" value="F:phosphorelay sensor kinase activity"/>
    <property type="evidence" value="ECO:0007669"/>
    <property type="project" value="InterPro"/>
</dbReference>
<dbReference type="InterPro" id="IPR036641">
    <property type="entry name" value="HPT_dom_sf"/>
</dbReference>
<dbReference type="Pfam" id="PF13426">
    <property type="entry name" value="PAS_9"/>
    <property type="match status" value="1"/>
</dbReference>
<evidence type="ECO:0000256" key="4">
    <source>
        <dbReference type="ARBA" id="ARBA00022475"/>
    </source>
</evidence>
<feature type="domain" description="PAC" evidence="20">
    <location>
        <begin position="314"/>
        <end position="365"/>
    </location>
</feature>
<dbReference type="InterPro" id="IPR000014">
    <property type="entry name" value="PAS"/>
</dbReference>
<keyword evidence="10" id="KW-0067">ATP-binding</keyword>
<dbReference type="PROSITE" id="PS50110">
    <property type="entry name" value="RESPONSE_REGULATORY"/>
    <property type="match status" value="1"/>
</dbReference>
<evidence type="ECO:0000256" key="11">
    <source>
        <dbReference type="ARBA" id="ARBA00022989"/>
    </source>
</evidence>
<feature type="modified residue" description="4-aspartylphosphate" evidence="15">
    <location>
        <position position="676"/>
    </location>
</feature>
<evidence type="ECO:0000259" key="18">
    <source>
        <dbReference type="PROSITE" id="PS50110"/>
    </source>
</evidence>
<evidence type="ECO:0000256" key="16">
    <source>
        <dbReference type="SAM" id="Phobius"/>
    </source>
</evidence>
<feature type="domain" description="HPt" evidence="21">
    <location>
        <begin position="824"/>
        <end position="919"/>
    </location>
</feature>
<dbReference type="Gene3D" id="3.30.450.20">
    <property type="entry name" value="PAS domain"/>
    <property type="match status" value="1"/>
</dbReference>
<feature type="domain" description="PAS" evidence="19">
    <location>
        <begin position="236"/>
        <end position="290"/>
    </location>
</feature>
<reference evidence="22 23" key="1">
    <citation type="submission" date="2015-09" db="EMBL/GenBank/DDBJ databases">
        <authorList>
            <consortium name="Swine Surveillance"/>
        </authorList>
    </citation>
    <scope>NUCLEOTIDE SEQUENCE [LARGE SCALE GENOMIC DNA]</scope>
    <source>
        <strain evidence="22 23">CECT 8383</strain>
    </source>
</reference>
<dbReference type="PROSITE" id="PS50894">
    <property type="entry name" value="HPT"/>
    <property type="match status" value="1"/>
</dbReference>
<dbReference type="PRINTS" id="PR00344">
    <property type="entry name" value="BCTRLSENSOR"/>
</dbReference>
<dbReference type="EMBL" id="CYSF01000003">
    <property type="protein sequence ID" value="CUH83395.1"/>
    <property type="molecule type" value="Genomic_DNA"/>
</dbReference>
<feature type="domain" description="Histidine kinase" evidence="17">
    <location>
        <begin position="383"/>
        <end position="605"/>
    </location>
</feature>
<dbReference type="InterPro" id="IPR005467">
    <property type="entry name" value="His_kinase_dom"/>
</dbReference>
<evidence type="ECO:0000256" key="6">
    <source>
        <dbReference type="ARBA" id="ARBA00022553"/>
    </source>
</evidence>
<dbReference type="SMART" id="SM00388">
    <property type="entry name" value="HisKA"/>
    <property type="match status" value="1"/>
</dbReference>
<gene>
    <name evidence="22" type="primary">luxQ_1</name>
    <name evidence="22" type="ORF">TM5383_00583</name>
</gene>
<dbReference type="Gene3D" id="3.30.565.10">
    <property type="entry name" value="Histidine kinase-like ATPase, C-terminal domain"/>
    <property type="match status" value="1"/>
</dbReference>
<evidence type="ECO:0000256" key="14">
    <source>
        <dbReference type="PROSITE-ProRule" id="PRU00110"/>
    </source>
</evidence>
<dbReference type="CDD" id="cd00130">
    <property type="entry name" value="PAS"/>
    <property type="match status" value="1"/>
</dbReference>
<dbReference type="Gene3D" id="1.10.287.130">
    <property type="match status" value="1"/>
</dbReference>
<keyword evidence="12" id="KW-0902">Two-component regulatory system</keyword>
<evidence type="ECO:0000256" key="12">
    <source>
        <dbReference type="ARBA" id="ARBA00023012"/>
    </source>
</evidence>
<dbReference type="Gene3D" id="3.40.50.2300">
    <property type="match status" value="1"/>
</dbReference>
<dbReference type="SMART" id="SM00086">
    <property type="entry name" value="PAC"/>
    <property type="match status" value="1"/>
</dbReference>
<dbReference type="InterPro" id="IPR036097">
    <property type="entry name" value="HisK_dim/P_sf"/>
</dbReference>
<keyword evidence="23" id="KW-1185">Reference proteome</keyword>
<dbReference type="InterPro" id="IPR004358">
    <property type="entry name" value="Sig_transdc_His_kin-like_C"/>
</dbReference>
<dbReference type="PROSITE" id="PS50113">
    <property type="entry name" value="PAC"/>
    <property type="match status" value="1"/>
</dbReference>
<dbReference type="SUPFAM" id="SSF52172">
    <property type="entry name" value="CheY-like"/>
    <property type="match status" value="1"/>
</dbReference>
<sequence>MQTSTNDGLDIPRQRLLWGVWSGLALAAVVSFVFVFQNLDRLNGLVGQDPLNLGEKELAVRQLELDLTGLQASLQLLEQSDADRQIDERVQRATIAIVTGLLTELIAEIHSVIDAPDLSELLAIYPEAAPLIAAQREFVTSYGENTSGLALLSDPAAIQQLSQDIRAMDALRGAFVVGVGQVELGRETQLQSGLTALSAELRRSSWGLGIGVSGVILVSLLMLVLLRRQRAALQLAAANSETILQASRDAVFLVARDMSIVRMGRNGETLFGYDADEVLGRSLFDMFASDRNEFDSFVSALRESGVDAGVAEDLRIELNGRRRDGTTFPANARFSAVKNPEGAIAYVISVADMTEQVERELSLMQARNEALQAERAKSRFLAAMSHEMRTPLNGVLASLDLMRETTKLDERQAELARIIERSGDDALEQVENVLELTRLDALADTVIAVAPFSPSGQLRDIVAANQTRAAQQNNKLTFDSSIDDGVEVIGSAILFRQIMHNFVSNAVKFTNDGEINARLSAVDLGDELEFTAVIEDTGIGIEPGDLDRIFRNFETIRDSYSHFSSGTGLGLSIAKHSADLLNGKIEVSSLPGQGSSFALVVRWRKVAATSGAGADTRTASLKPGEMNVLVVEDNDINRQMLVDMLKAKGHTVVEAVDGLEGVAAGRDTAFDLILMDISMPKLDGVGATRMLRHMGKSSASPIVAVTAHSQPEHIREFLAAGMDRVLTKPLRMAVLDKLFEELTGQSRDCPTAETAPDVLQIEKTPCETDEQMNSGDTALADKAAPAVEPTQIEDPEVESGMEEATMTEQLIDKEVFDGLIDMLGGESVVGYLAQFENDAVDMLPKYDAAIAAADFATARAEAHRCAGGAAVIGAGRVHEVLQSMTHSADDGDAAKSAALSATLLDLTRQTMTQMKAVIG</sequence>
<dbReference type="RefSeq" id="WP_058317549.1">
    <property type="nucleotide sequence ID" value="NZ_CYSF01000003.1"/>
</dbReference>
<comment type="catalytic activity">
    <reaction evidence="1">
        <text>ATP + protein L-histidine = ADP + protein N-phospho-L-histidine.</text>
        <dbReference type="EC" id="2.7.13.3"/>
    </reaction>
</comment>
<keyword evidence="7 22" id="KW-0808">Transferase</keyword>
<dbReference type="SUPFAM" id="SSF55874">
    <property type="entry name" value="ATPase domain of HSP90 chaperone/DNA topoisomerase II/histidine kinase"/>
    <property type="match status" value="1"/>
</dbReference>
<dbReference type="SUPFAM" id="SSF47226">
    <property type="entry name" value="Histidine-containing phosphotransfer domain, HPT domain"/>
    <property type="match status" value="1"/>
</dbReference>
<dbReference type="InterPro" id="IPR035965">
    <property type="entry name" value="PAS-like_dom_sf"/>
</dbReference>
<dbReference type="InterPro" id="IPR001789">
    <property type="entry name" value="Sig_transdc_resp-reg_receiver"/>
</dbReference>
<organism evidence="22 23">
    <name type="scientific">Thalassovita mediterranea</name>
    <dbReference type="NCBI Taxonomy" id="340021"/>
    <lineage>
        <taxon>Bacteria</taxon>
        <taxon>Pseudomonadati</taxon>
        <taxon>Pseudomonadota</taxon>
        <taxon>Alphaproteobacteria</taxon>
        <taxon>Rhodobacterales</taxon>
        <taxon>Roseobacteraceae</taxon>
        <taxon>Thalassovita</taxon>
    </lineage>
</organism>
<dbReference type="CDD" id="cd17546">
    <property type="entry name" value="REC_hyHK_CKI1_RcsC-like"/>
    <property type="match status" value="1"/>
</dbReference>
<feature type="transmembrane region" description="Helical" evidence="16">
    <location>
        <begin position="16"/>
        <end position="36"/>
    </location>
</feature>
<dbReference type="InterPro" id="IPR036890">
    <property type="entry name" value="HATPase_C_sf"/>
</dbReference>
<dbReference type="InterPro" id="IPR008207">
    <property type="entry name" value="Sig_transdc_His_kin_Hpt_dom"/>
</dbReference>
<proteinExistence type="predicted"/>
<keyword evidence="4" id="KW-1003">Cell membrane</keyword>
<dbReference type="OrthoDB" id="9801651at2"/>
<dbReference type="Pfam" id="PF00072">
    <property type="entry name" value="Response_reg"/>
    <property type="match status" value="1"/>
</dbReference>
<evidence type="ECO:0000313" key="22">
    <source>
        <dbReference type="EMBL" id="CUH83395.1"/>
    </source>
</evidence>
<dbReference type="STRING" id="340021.TM5383_00583"/>
<evidence type="ECO:0000256" key="10">
    <source>
        <dbReference type="ARBA" id="ARBA00022840"/>
    </source>
</evidence>
<dbReference type="GO" id="GO:0005886">
    <property type="term" value="C:plasma membrane"/>
    <property type="evidence" value="ECO:0007669"/>
    <property type="project" value="UniProtKB-SubCell"/>
</dbReference>
<dbReference type="PANTHER" id="PTHR43047">
    <property type="entry name" value="TWO-COMPONENT HISTIDINE PROTEIN KINASE"/>
    <property type="match status" value="1"/>
</dbReference>
<keyword evidence="9 22" id="KW-0418">Kinase</keyword>
<evidence type="ECO:0000256" key="9">
    <source>
        <dbReference type="ARBA" id="ARBA00022777"/>
    </source>
</evidence>
<evidence type="ECO:0000259" key="19">
    <source>
        <dbReference type="PROSITE" id="PS50112"/>
    </source>
</evidence>
<dbReference type="AlphaFoldDB" id="A0A0N7M1I4"/>
<dbReference type="NCBIfam" id="TIGR00229">
    <property type="entry name" value="sensory_box"/>
    <property type="match status" value="1"/>
</dbReference>
<comment type="subcellular location">
    <subcellularLocation>
        <location evidence="2">Cell inner membrane</location>
        <topology evidence="2">Multi-pass membrane protein</topology>
    </subcellularLocation>
</comment>
<dbReference type="InterPro" id="IPR001610">
    <property type="entry name" value="PAC"/>
</dbReference>
<protein>
    <recommendedName>
        <fullName evidence="3">histidine kinase</fullName>
        <ecNumber evidence="3">2.7.13.3</ecNumber>
    </recommendedName>
</protein>
<dbReference type="InterPro" id="IPR003594">
    <property type="entry name" value="HATPase_dom"/>
</dbReference>
<evidence type="ECO:0000259" key="17">
    <source>
        <dbReference type="PROSITE" id="PS50109"/>
    </source>
</evidence>
<dbReference type="Pfam" id="PF01627">
    <property type="entry name" value="Hpt"/>
    <property type="match status" value="1"/>
</dbReference>
<keyword evidence="5" id="KW-0997">Cell inner membrane</keyword>
<dbReference type="PANTHER" id="PTHR43047:SF64">
    <property type="entry name" value="HISTIDINE KINASE CONTAINING CHEY-HOMOLOGOUS RECEIVER DOMAIN AND PAS DOMAIN-RELATED"/>
    <property type="match status" value="1"/>
</dbReference>
<evidence type="ECO:0000259" key="20">
    <source>
        <dbReference type="PROSITE" id="PS50113"/>
    </source>
</evidence>